<dbReference type="Proteomes" id="UP000007266">
    <property type="component" value="Linkage group 7"/>
</dbReference>
<evidence type="ECO:0000313" key="2">
    <source>
        <dbReference type="Proteomes" id="UP000007266"/>
    </source>
</evidence>
<sequence>MGSYMEGFMDNCACHVVHLAPRNRRQPRVLAFFRVLTDTLRSFLGGVAAGVHHSSSFPLSMWKGSAAAAAMIQEAAQVQERLFNPARKDVENSAAKTITARFTKAQSVCAHVSNFRSNKKTALDDFVIIKEVKQTRKKWHILDAAHVRTSHNSSQILLRVPDSQ</sequence>
<accession>D6WS29</accession>
<name>D6WS29_TRICA</name>
<keyword evidence="2" id="KW-1185">Reference proteome</keyword>
<proteinExistence type="predicted"/>
<reference evidence="1 2" key="2">
    <citation type="journal article" date="2010" name="Nucleic Acids Res.">
        <title>BeetleBase in 2010: revisions to provide comprehensive genomic information for Tribolium castaneum.</title>
        <authorList>
            <person name="Kim H.S."/>
            <person name="Murphy T."/>
            <person name="Xia J."/>
            <person name="Caragea D."/>
            <person name="Park Y."/>
            <person name="Beeman R.W."/>
            <person name="Lorenzen M.D."/>
            <person name="Butcher S."/>
            <person name="Manak J.R."/>
            <person name="Brown S.J."/>
        </authorList>
    </citation>
    <scope>GENOME REANNOTATION</scope>
    <source>
        <strain evidence="1 2">Georgia GA2</strain>
    </source>
</reference>
<dbReference type="HOGENOM" id="CLU_1621168_0_0_1"/>
<dbReference type="InParanoid" id="D6WS29"/>
<evidence type="ECO:0000313" key="1">
    <source>
        <dbReference type="EMBL" id="EFA07080.1"/>
    </source>
</evidence>
<protein>
    <submittedName>
        <fullName evidence="1">Uncharacterized protein</fullName>
    </submittedName>
</protein>
<dbReference type="EMBL" id="KQ971354">
    <property type="protein sequence ID" value="EFA07080.1"/>
    <property type="molecule type" value="Genomic_DNA"/>
</dbReference>
<organism evidence="1 2">
    <name type="scientific">Tribolium castaneum</name>
    <name type="common">Red flour beetle</name>
    <dbReference type="NCBI Taxonomy" id="7070"/>
    <lineage>
        <taxon>Eukaryota</taxon>
        <taxon>Metazoa</taxon>
        <taxon>Ecdysozoa</taxon>
        <taxon>Arthropoda</taxon>
        <taxon>Hexapoda</taxon>
        <taxon>Insecta</taxon>
        <taxon>Pterygota</taxon>
        <taxon>Neoptera</taxon>
        <taxon>Endopterygota</taxon>
        <taxon>Coleoptera</taxon>
        <taxon>Polyphaga</taxon>
        <taxon>Cucujiformia</taxon>
        <taxon>Tenebrionidae</taxon>
        <taxon>Tenebrionidae incertae sedis</taxon>
        <taxon>Tribolium</taxon>
    </lineage>
</organism>
<dbReference type="AlphaFoldDB" id="D6WS29"/>
<reference evidence="1 2" key="1">
    <citation type="journal article" date="2008" name="Nature">
        <title>The genome of the model beetle and pest Tribolium castaneum.</title>
        <authorList>
            <consortium name="Tribolium Genome Sequencing Consortium"/>
            <person name="Richards S."/>
            <person name="Gibbs R.A."/>
            <person name="Weinstock G.M."/>
            <person name="Brown S.J."/>
            <person name="Denell R."/>
            <person name="Beeman R.W."/>
            <person name="Gibbs R."/>
            <person name="Beeman R.W."/>
            <person name="Brown S.J."/>
            <person name="Bucher G."/>
            <person name="Friedrich M."/>
            <person name="Grimmelikhuijzen C.J."/>
            <person name="Klingler M."/>
            <person name="Lorenzen M."/>
            <person name="Richards S."/>
            <person name="Roth S."/>
            <person name="Schroder R."/>
            <person name="Tautz D."/>
            <person name="Zdobnov E.M."/>
            <person name="Muzny D."/>
            <person name="Gibbs R.A."/>
            <person name="Weinstock G.M."/>
            <person name="Attaway T."/>
            <person name="Bell S."/>
            <person name="Buhay C.J."/>
            <person name="Chandrabose M.N."/>
            <person name="Chavez D."/>
            <person name="Clerk-Blankenburg K.P."/>
            <person name="Cree A."/>
            <person name="Dao M."/>
            <person name="Davis C."/>
            <person name="Chacko J."/>
            <person name="Dinh H."/>
            <person name="Dugan-Rocha S."/>
            <person name="Fowler G."/>
            <person name="Garner T.T."/>
            <person name="Garnes J."/>
            <person name="Gnirke A."/>
            <person name="Hawes A."/>
            <person name="Hernandez J."/>
            <person name="Hines S."/>
            <person name="Holder M."/>
            <person name="Hume J."/>
            <person name="Jhangiani S.N."/>
            <person name="Joshi V."/>
            <person name="Khan Z.M."/>
            <person name="Jackson L."/>
            <person name="Kovar C."/>
            <person name="Kowis A."/>
            <person name="Lee S."/>
            <person name="Lewis L.R."/>
            <person name="Margolis J."/>
            <person name="Morgan M."/>
            <person name="Nazareth L.V."/>
            <person name="Nguyen N."/>
            <person name="Okwuonu G."/>
            <person name="Parker D."/>
            <person name="Richards S."/>
            <person name="Ruiz S.J."/>
            <person name="Santibanez J."/>
            <person name="Savard J."/>
            <person name="Scherer S.E."/>
            <person name="Schneider B."/>
            <person name="Sodergren E."/>
            <person name="Tautz D."/>
            <person name="Vattahil S."/>
            <person name="Villasana D."/>
            <person name="White C.S."/>
            <person name="Wright R."/>
            <person name="Park Y."/>
            <person name="Beeman R.W."/>
            <person name="Lord J."/>
            <person name="Oppert B."/>
            <person name="Lorenzen M."/>
            <person name="Brown S."/>
            <person name="Wang L."/>
            <person name="Savard J."/>
            <person name="Tautz D."/>
            <person name="Richards S."/>
            <person name="Weinstock G."/>
            <person name="Gibbs R.A."/>
            <person name="Liu Y."/>
            <person name="Worley K."/>
            <person name="Weinstock G."/>
            <person name="Elsik C.G."/>
            <person name="Reese J.T."/>
            <person name="Elhaik E."/>
            <person name="Landan G."/>
            <person name="Graur D."/>
            <person name="Arensburger P."/>
            <person name="Atkinson P."/>
            <person name="Beeman R.W."/>
            <person name="Beidler J."/>
            <person name="Brown S.J."/>
            <person name="Demuth J.P."/>
            <person name="Drury D.W."/>
            <person name="Du Y.Z."/>
            <person name="Fujiwara H."/>
            <person name="Lorenzen M."/>
            <person name="Maselli V."/>
            <person name="Osanai M."/>
            <person name="Park Y."/>
            <person name="Robertson H.M."/>
            <person name="Tu Z."/>
            <person name="Wang J.J."/>
            <person name="Wang S."/>
            <person name="Richards S."/>
            <person name="Song H."/>
            <person name="Zhang L."/>
            <person name="Sodergren E."/>
            <person name="Werner D."/>
            <person name="Stanke M."/>
            <person name="Morgenstern B."/>
            <person name="Solovyev V."/>
            <person name="Kosarev P."/>
            <person name="Brown G."/>
            <person name="Chen H.C."/>
            <person name="Ermolaeva O."/>
            <person name="Hlavina W."/>
            <person name="Kapustin Y."/>
            <person name="Kiryutin B."/>
            <person name="Kitts P."/>
            <person name="Maglott D."/>
            <person name="Pruitt K."/>
            <person name="Sapojnikov V."/>
            <person name="Souvorov A."/>
            <person name="Mackey A.J."/>
            <person name="Waterhouse R.M."/>
            <person name="Wyder S."/>
            <person name="Zdobnov E.M."/>
            <person name="Zdobnov E.M."/>
            <person name="Wyder S."/>
            <person name="Kriventseva E.V."/>
            <person name="Kadowaki T."/>
            <person name="Bork P."/>
            <person name="Aranda M."/>
            <person name="Bao R."/>
            <person name="Beermann A."/>
            <person name="Berns N."/>
            <person name="Bolognesi R."/>
            <person name="Bonneton F."/>
            <person name="Bopp D."/>
            <person name="Brown S.J."/>
            <person name="Bucher G."/>
            <person name="Butts T."/>
            <person name="Chaumot A."/>
            <person name="Denell R.E."/>
            <person name="Ferrier D.E."/>
            <person name="Friedrich M."/>
            <person name="Gordon C.M."/>
            <person name="Jindra M."/>
            <person name="Klingler M."/>
            <person name="Lan Q."/>
            <person name="Lattorff H.M."/>
            <person name="Laudet V."/>
            <person name="von Levetsow C."/>
            <person name="Liu Z."/>
            <person name="Lutz R."/>
            <person name="Lynch J.A."/>
            <person name="da Fonseca R.N."/>
            <person name="Posnien N."/>
            <person name="Reuter R."/>
            <person name="Roth S."/>
            <person name="Savard J."/>
            <person name="Schinko J.B."/>
            <person name="Schmitt C."/>
            <person name="Schoppmeier M."/>
            <person name="Schroder R."/>
            <person name="Shippy T.D."/>
            <person name="Simonnet F."/>
            <person name="Marques-Souza H."/>
            <person name="Tautz D."/>
            <person name="Tomoyasu Y."/>
            <person name="Trauner J."/>
            <person name="Van der Zee M."/>
            <person name="Vervoort M."/>
            <person name="Wittkopp N."/>
            <person name="Wimmer E.A."/>
            <person name="Yang X."/>
            <person name="Jones A.K."/>
            <person name="Sattelle D.B."/>
            <person name="Ebert P.R."/>
            <person name="Nelson D."/>
            <person name="Scott J.G."/>
            <person name="Beeman R.W."/>
            <person name="Muthukrishnan S."/>
            <person name="Kramer K.J."/>
            <person name="Arakane Y."/>
            <person name="Beeman R.W."/>
            <person name="Zhu Q."/>
            <person name="Hogenkamp D."/>
            <person name="Dixit R."/>
            <person name="Oppert B."/>
            <person name="Jiang H."/>
            <person name="Zou Z."/>
            <person name="Marshall J."/>
            <person name="Elpidina E."/>
            <person name="Vinokurov K."/>
            <person name="Oppert C."/>
            <person name="Zou Z."/>
            <person name="Evans J."/>
            <person name="Lu Z."/>
            <person name="Zhao P."/>
            <person name="Sumathipala N."/>
            <person name="Altincicek B."/>
            <person name="Vilcinskas A."/>
            <person name="Williams M."/>
            <person name="Hultmark D."/>
            <person name="Hetru C."/>
            <person name="Jiang H."/>
            <person name="Grimmelikhuijzen C.J."/>
            <person name="Hauser F."/>
            <person name="Cazzamali G."/>
            <person name="Williamson M."/>
            <person name="Park Y."/>
            <person name="Li B."/>
            <person name="Tanaka Y."/>
            <person name="Predel R."/>
            <person name="Neupert S."/>
            <person name="Schachtner J."/>
            <person name="Verleyen P."/>
            <person name="Raible F."/>
            <person name="Bork P."/>
            <person name="Friedrich M."/>
            <person name="Walden K.K."/>
            <person name="Robertson H.M."/>
            <person name="Angeli S."/>
            <person name="Foret S."/>
            <person name="Bucher G."/>
            <person name="Schuetz S."/>
            <person name="Maleszka R."/>
            <person name="Wimmer E.A."/>
            <person name="Beeman R.W."/>
            <person name="Lorenzen M."/>
            <person name="Tomoyasu Y."/>
            <person name="Miller S.C."/>
            <person name="Grossmann D."/>
            <person name="Bucher G."/>
        </authorList>
    </citation>
    <scope>NUCLEOTIDE SEQUENCE [LARGE SCALE GENOMIC DNA]</scope>
    <source>
        <strain evidence="1 2">Georgia GA2</strain>
    </source>
</reference>
<gene>
    <name evidence="1" type="primary">GLEAN_10060</name>
    <name evidence="1" type="ORF">TcasGA2_TC010060</name>
</gene>